<name>A0A9N7ZDP8_PLEPL</name>
<gene>
    <name evidence="1" type="ORF">PLEPLA_LOCUS48486</name>
</gene>
<evidence type="ECO:0000313" key="2">
    <source>
        <dbReference type="Proteomes" id="UP001153269"/>
    </source>
</evidence>
<dbReference type="Proteomes" id="UP001153269">
    <property type="component" value="Unassembled WGS sequence"/>
</dbReference>
<sequence>MVGDRELSDFLSHDLSPPASLHLPEQWLRVHKEGNTITTDITVLLGNGLFSVQAIRYDIIQPELVWRHCAVALLGLLSWRRGDRKEGCRSQGEVLRMFWGPKFVYSDIMGACLSYGDKNQLLIMQIPIFSGSHQLTPRSPPSSVLPTSFGSLLHFWASSTLSSPFSSPLSNSNLPSPWLQLAGLAALRCPQTTTSHMKHSSTQSQQRAGLIDLIFHQPVGAWCQCGYIRVCVGCLCHQCCGGALSAVATVRPPDHPTDDRWQRSNTNTEVVIRLADRI</sequence>
<dbReference type="AlphaFoldDB" id="A0A9N7ZDP8"/>
<evidence type="ECO:0000313" key="1">
    <source>
        <dbReference type="EMBL" id="CAB1460635.1"/>
    </source>
</evidence>
<dbReference type="EMBL" id="CADEAL010004488">
    <property type="protein sequence ID" value="CAB1460635.1"/>
    <property type="molecule type" value="Genomic_DNA"/>
</dbReference>
<protein>
    <submittedName>
        <fullName evidence="1">Uncharacterized protein</fullName>
    </submittedName>
</protein>
<organism evidence="1 2">
    <name type="scientific">Pleuronectes platessa</name>
    <name type="common">European plaice</name>
    <dbReference type="NCBI Taxonomy" id="8262"/>
    <lineage>
        <taxon>Eukaryota</taxon>
        <taxon>Metazoa</taxon>
        <taxon>Chordata</taxon>
        <taxon>Craniata</taxon>
        <taxon>Vertebrata</taxon>
        <taxon>Euteleostomi</taxon>
        <taxon>Actinopterygii</taxon>
        <taxon>Neopterygii</taxon>
        <taxon>Teleostei</taxon>
        <taxon>Neoteleostei</taxon>
        <taxon>Acanthomorphata</taxon>
        <taxon>Carangaria</taxon>
        <taxon>Pleuronectiformes</taxon>
        <taxon>Pleuronectoidei</taxon>
        <taxon>Pleuronectidae</taxon>
        <taxon>Pleuronectes</taxon>
    </lineage>
</organism>
<comment type="caution">
    <text evidence="1">The sequence shown here is derived from an EMBL/GenBank/DDBJ whole genome shotgun (WGS) entry which is preliminary data.</text>
</comment>
<proteinExistence type="predicted"/>
<keyword evidence="2" id="KW-1185">Reference proteome</keyword>
<reference evidence="1" key="1">
    <citation type="submission" date="2020-03" db="EMBL/GenBank/DDBJ databases">
        <authorList>
            <person name="Weist P."/>
        </authorList>
    </citation>
    <scope>NUCLEOTIDE SEQUENCE</scope>
</reference>
<accession>A0A9N7ZDP8</accession>